<comment type="caution">
    <text evidence="4">The sequence shown here is derived from an EMBL/GenBank/DDBJ whole genome shotgun (WGS) entry which is preliminary data.</text>
</comment>
<dbReference type="Gene3D" id="3.60.40.10">
    <property type="entry name" value="PPM-type phosphatase domain"/>
    <property type="match status" value="1"/>
</dbReference>
<dbReference type="Proteomes" id="UP001500037">
    <property type="component" value="Unassembled WGS sequence"/>
</dbReference>
<evidence type="ECO:0000313" key="5">
    <source>
        <dbReference type="Proteomes" id="UP001500037"/>
    </source>
</evidence>
<evidence type="ECO:0000256" key="2">
    <source>
        <dbReference type="SAM" id="MobiDB-lite"/>
    </source>
</evidence>
<accession>A0ABN1WZZ3</accession>
<dbReference type="PANTHER" id="PTHR43156">
    <property type="entry name" value="STAGE II SPORULATION PROTEIN E-RELATED"/>
    <property type="match status" value="1"/>
</dbReference>
<feature type="domain" description="PPM-type phosphatase" evidence="3">
    <location>
        <begin position="269"/>
        <end position="482"/>
    </location>
</feature>
<evidence type="ECO:0000313" key="4">
    <source>
        <dbReference type="EMBL" id="GAA1274168.1"/>
    </source>
</evidence>
<dbReference type="InterPro" id="IPR003018">
    <property type="entry name" value="GAF"/>
</dbReference>
<dbReference type="SUPFAM" id="SSF81606">
    <property type="entry name" value="PP2C-like"/>
    <property type="match status" value="1"/>
</dbReference>
<feature type="region of interest" description="Disordered" evidence="2">
    <location>
        <begin position="158"/>
        <end position="182"/>
    </location>
</feature>
<protein>
    <recommendedName>
        <fullName evidence="3">PPM-type phosphatase domain-containing protein</fullName>
    </recommendedName>
</protein>
<dbReference type="InterPro" id="IPR052016">
    <property type="entry name" value="Bact_Sigma-Reg"/>
</dbReference>
<proteinExistence type="predicted"/>
<dbReference type="EMBL" id="BAAALF010000246">
    <property type="protein sequence ID" value="GAA1274168.1"/>
    <property type="molecule type" value="Genomic_DNA"/>
</dbReference>
<dbReference type="InterPro" id="IPR036457">
    <property type="entry name" value="PPM-type-like_dom_sf"/>
</dbReference>
<feature type="compositionally biased region" description="Gly residues" evidence="2">
    <location>
        <begin position="171"/>
        <end position="182"/>
    </location>
</feature>
<keyword evidence="5" id="KW-1185">Reference proteome</keyword>
<evidence type="ECO:0000256" key="1">
    <source>
        <dbReference type="ARBA" id="ARBA00022801"/>
    </source>
</evidence>
<feature type="compositionally biased region" description="Low complexity" evidence="2">
    <location>
        <begin position="158"/>
        <end position="170"/>
    </location>
</feature>
<dbReference type="SMART" id="SM00331">
    <property type="entry name" value="PP2C_SIG"/>
    <property type="match status" value="1"/>
</dbReference>
<sequence length="491" mass="51240">MLFRDGWQAREVRVRSDGAGVGRGGDEAAQAPAPAPALRGAHGLRALLADRERLALLDEAADRIGTSLDLGATCAELASFAVARFAQVATVEILPPEAIPVGPGVGAGPLRTRRTARETAPAFRDRGAPGALGAWVRHRPGCPTARCLEGGHAVLVRPGAGPSGAPSGAPAGEGGSGEGWPCEAGGGDAAMLVVPLRARGQLIGVLSLLRTGHGTRHDRDFGNDVDQHTVQAVADRAARSVDNARRHGMAQDLTMELQRALLADPGTPHANLELASRYLPCGTSAMVGGDWFESIRLSFGRTLLVIGDVMGHGVEAAVDMSAYRTLLRGVAAADLPPHRILRQLDHLTAQNDATRPATCLLGLIEPARRRATFASAGHLPPTLLSPDRPAQLLEVPTGPPLGTGLGDYQAVVHPLDSGQVLLLYTDGLVERRTEDIDASLARLARLGGPRPDASLEDLLDHVLATVAPTAPDDDIAVLAARARGDRDGLVR</sequence>
<evidence type="ECO:0000259" key="3">
    <source>
        <dbReference type="SMART" id="SM00331"/>
    </source>
</evidence>
<organism evidence="4 5">
    <name type="scientific">Kitasatospora nipponensis</name>
    <dbReference type="NCBI Taxonomy" id="258049"/>
    <lineage>
        <taxon>Bacteria</taxon>
        <taxon>Bacillati</taxon>
        <taxon>Actinomycetota</taxon>
        <taxon>Actinomycetes</taxon>
        <taxon>Kitasatosporales</taxon>
        <taxon>Streptomycetaceae</taxon>
        <taxon>Kitasatospora</taxon>
    </lineage>
</organism>
<dbReference type="PANTHER" id="PTHR43156:SF2">
    <property type="entry name" value="STAGE II SPORULATION PROTEIN E"/>
    <property type="match status" value="1"/>
</dbReference>
<name>A0ABN1WZZ3_9ACTN</name>
<feature type="region of interest" description="Disordered" evidence="2">
    <location>
        <begin position="17"/>
        <end position="36"/>
    </location>
</feature>
<dbReference type="InterPro" id="IPR029016">
    <property type="entry name" value="GAF-like_dom_sf"/>
</dbReference>
<keyword evidence="1" id="KW-0378">Hydrolase</keyword>
<dbReference type="Pfam" id="PF01590">
    <property type="entry name" value="GAF"/>
    <property type="match status" value="1"/>
</dbReference>
<dbReference type="Pfam" id="PF07228">
    <property type="entry name" value="SpoIIE"/>
    <property type="match status" value="1"/>
</dbReference>
<reference evidence="4 5" key="1">
    <citation type="journal article" date="2019" name="Int. J. Syst. Evol. Microbiol.">
        <title>The Global Catalogue of Microorganisms (GCM) 10K type strain sequencing project: providing services to taxonomists for standard genome sequencing and annotation.</title>
        <authorList>
            <consortium name="The Broad Institute Genomics Platform"/>
            <consortium name="The Broad Institute Genome Sequencing Center for Infectious Disease"/>
            <person name="Wu L."/>
            <person name="Ma J."/>
        </authorList>
    </citation>
    <scope>NUCLEOTIDE SEQUENCE [LARGE SCALE GENOMIC DNA]</scope>
    <source>
        <strain evidence="4 5">JCM 13004</strain>
    </source>
</reference>
<dbReference type="Gene3D" id="3.30.450.40">
    <property type="match status" value="1"/>
</dbReference>
<dbReference type="SUPFAM" id="SSF55781">
    <property type="entry name" value="GAF domain-like"/>
    <property type="match status" value="1"/>
</dbReference>
<gene>
    <name evidence="4" type="ORF">GCM10009665_72180</name>
</gene>
<dbReference type="InterPro" id="IPR001932">
    <property type="entry name" value="PPM-type_phosphatase-like_dom"/>
</dbReference>